<proteinExistence type="inferred from homology"/>
<dbReference type="InterPro" id="IPR014790">
    <property type="entry name" value="MutL_C"/>
</dbReference>
<sequence length="757" mass="85264">MQHIQSLPQETRTRLRSTQILTSLPQLVSELVQNSLDSRASHIDIGLDFADWSCWVRDDGVGIPVQGLDHIGSGDDNGRYGSSKAPTTHGLDDLTTFGFRGEALASAADLACLEISSRSRPQSESWSVIAKGGKRLYFGPAIRWRRERPGTVVCIRDAFYNLPIRRISHPSASRTLELIMKDTQSFSLVFPAVAFSVENTTRDRDGELRKTRALSIPKTSSILHKFRAVFGRALAEASDRIRKSPRKSERHSVYVLSLDVPSRTLDACFVPSKDTVQFQDLNSVSSFLISTVQSFLERHGFLASTSLMHASREATDALHRHSALLPTGPADSERPPIPSHYSFGDHDAPPIYTLRTTARLRLKEEADAVYEADLDAAPIFTIENRTGDSYPRSHNSFHAWMKLCRKMQYPTIQFAPTWTRPGFGDRDSNPAASGEWENPVYYERERDVPTISIATTHDSTPAFLAPGPSFQGRASTSRFFDSDALNPEAISITRRFTREDLPTPRSWARWTRSEDTSTVVLIDQHAADERIRVERFLEELCIGFLDENMERRDISAHPTRVLLTMAEARSIATSSDVQAVFDRWGLRFSKDSVQNIVRQLANNDETWYTQLEIETVPEVIADKLISEDELQDVIKGFLARLDSEGTSYGPPKEDPNMVHMKEANRWMKALRWCPKELLDLINSKACRGAIMFNDPLTHEQCSRLVSQLSRTLFPFQCAHGRPSLVPITSVQEKPGLQPARMITWSDYGSRSQGIINR</sequence>
<protein>
    <recommendedName>
        <fullName evidence="7">MutL C-terminal dimerisation domain-containing protein</fullName>
    </recommendedName>
</protein>
<dbReference type="PANTHER" id="PTHR10073:SF47">
    <property type="entry name" value="DNA MISMATCH REPAIR PROTEIN MLH3"/>
    <property type="match status" value="1"/>
</dbReference>
<comment type="caution">
    <text evidence="5">The sequence shown here is derived from an EMBL/GenBank/DDBJ whole genome shotgun (WGS) entry which is preliminary data.</text>
</comment>
<dbReference type="Proteomes" id="UP000886523">
    <property type="component" value="Unassembled WGS sequence"/>
</dbReference>
<name>A0A9P6B0I9_9AGAM</name>
<dbReference type="InterPro" id="IPR042120">
    <property type="entry name" value="MutL_C_dimsub"/>
</dbReference>
<dbReference type="GO" id="GO:0006298">
    <property type="term" value="P:mismatch repair"/>
    <property type="evidence" value="ECO:0007669"/>
    <property type="project" value="InterPro"/>
</dbReference>
<accession>A0A9P6B0I9</accession>
<dbReference type="InterPro" id="IPR037198">
    <property type="entry name" value="MutL_C_sf"/>
</dbReference>
<dbReference type="Gene3D" id="3.30.565.10">
    <property type="entry name" value="Histidine kinase-like ATPase, C-terminal domain"/>
    <property type="match status" value="1"/>
</dbReference>
<dbReference type="AlphaFoldDB" id="A0A9P6B0I9"/>
<organism evidence="5 6">
    <name type="scientific">Hydnum rufescens UP504</name>
    <dbReference type="NCBI Taxonomy" id="1448309"/>
    <lineage>
        <taxon>Eukaryota</taxon>
        <taxon>Fungi</taxon>
        <taxon>Dikarya</taxon>
        <taxon>Basidiomycota</taxon>
        <taxon>Agaricomycotina</taxon>
        <taxon>Agaricomycetes</taxon>
        <taxon>Cantharellales</taxon>
        <taxon>Hydnaceae</taxon>
        <taxon>Hydnum</taxon>
    </lineage>
</organism>
<reference evidence="5" key="1">
    <citation type="journal article" date="2020" name="Nat. Commun.">
        <title>Large-scale genome sequencing of mycorrhizal fungi provides insights into the early evolution of symbiotic traits.</title>
        <authorList>
            <person name="Miyauchi S."/>
            <person name="Kiss E."/>
            <person name="Kuo A."/>
            <person name="Drula E."/>
            <person name="Kohler A."/>
            <person name="Sanchez-Garcia M."/>
            <person name="Morin E."/>
            <person name="Andreopoulos B."/>
            <person name="Barry K.W."/>
            <person name="Bonito G."/>
            <person name="Buee M."/>
            <person name="Carver A."/>
            <person name="Chen C."/>
            <person name="Cichocki N."/>
            <person name="Clum A."/>
            <person name="Culley D."/>
            <person name="Crous P.W."/>
            <person name="Fauchery L."/>
            <person name="Girlanda M."/>
            <person name="Hayes R.D."/>
            <person name="Keri Z."/>
            <person name="LaButti K."/>
            <person name="Lipzen A."/>
            <person name="Lombard V."/>
            <person name="Magnuson J."/>
            <person name="Maillard F."/>
            <person name="Murat C."/>
            <person name="Nolan M."/>
            <person name="Ohm R.A."/>
            <person name="Pangilinan J."/>
            <person name="Pereira M.F."/>
            <person name="Perotto S."/>
            <person name="Peter M."/>
            <person name="Pfister S."/>
            <person name="Riley R."/>
            <person name="Sitrit Y."/>
            <person name="Stielow J.B."/>
            <person name="Szollosi G."/>
            <person name="Zifcakova L."/>
            <person name="Stursova M."/>
            <person name="Spatafora J.W."/>
            <person name="Tedersoo L."/>
            <person name="Vaario L.M."/>
            <person name="Yamada A."/>
            <person name="Yan M."/>
            <person name="Wang P."/>
            <person name="Xu J."/>
            <person name="Bruns T."/>
            <person name="Baldrian P."/>
            <person name="Vilgalys R."/>
            <person name="Dunand C."/>
            <person name="Henrissat B."/>
            <person name="Grigoriev I.V."/>
            <person name="Hibbett D."/>
            <person name="Nagy L.G."/>
            <person name="Martin F.M."/>
        </authorList>
    </citation>
    <scope>NUCLEOTIDE SEQUENCE</scope>
    <source>
        <strain evidence="5">UP504</strain>
    </source>
</reference>
<evidence type="ECO:0008006" key="7">
    <source>
        <dbReference type="Google" id="ProtNLM"/>
    </source>
</evidence>
<dbReference type="GO" id="GO:0032300">
    <property type="term" value="C:mismatch repair complex"/>
    <property type="evidence" value="ECO:0007669"/>
    <property type="project" value="InterPro"/>
</dbReference>
<gene>
    <name evidence="5" type="ORF">BS47DRAFT_1391799</name>
</gene>
<dbReference type="Pfam" id="PF01119">
    <property type="entry name" value="DNA_mis_repair"/>
    <property type="match status" value="1"/>
</dbReference>
<dbReference type="SUPFAM" id="SSF118116">
    <property type="entry name" value="DNA mismatch repair protein MutL"/>
    <property type="match status" value="1"/>
</dbReference>
<dbReference type="EMBL" id="MU128952">
    <property type="protein sequence ID" value="KAF9515270.1"/>
    <property type="molecule type" value="Genomic_DNA"/>
</dbReference>
<evidence type="ECO:0000313" key="5">
    <source>
        <dbReference type="EMBL" id="KAF9515270.1"/>
    </source>
</evidence>
<feature type="domain" description="MutL C-terminal dimerisation" evidence="3">
    <location>
        <begin position="508"/>
        <end position="696"/>
    </location>
</feature>
<dbReference type="InterPro" id="IPR042121">
    <property type="entry name" value="MutL_C_regsub"/>
</dbReference>
<evidence type="ECO:0000313" key="6">
    <source>
        <dbReference type="Proteomes" id="UP000886523"/>
    </source>
</evidence>
<dbReference type="Gene3D" id="3.30.1370.100">
    <property type="entry name" value="MutL, C-terminal domain, regulatory subdomain"/>
    <property type="match status" value="1"/>
</dbReference>
<dbReference type="Gene3D" id="3.30.230.10">
    <property type="match status" value="1"/>
</dbReference>
<dbReference type="InterPro" id="IPR036890">
    <property type="entry name" value="HATPase_C_sf"/>
</dbReference>
<dbReference type="GO" id="GO:0005524">
    <property type="term" value="F:ATP binding"/>
    <property type="evidence" value="ECO:0007669"/>
    <property type="project" value="InterPro"/>
</dbReference>
<comment type="similarity">
    <text evidence="1">Belongs to the DNA mismatch repair MutL/HexB family.</text>
</comment>
<dbReference type="GO" id="GO:0061982">
    <property type="term" value="P:meiosis I cell cycle process"/>
    <property type="evidence" value="ECO:0007669"/>
    <property type="project" value="UniProtKB-ARBA"/>
</dbReference>
<dbReference type="Pfam" id="PF13589">
    <property type="entry name" value="HATPase_c_3"/>
    <property type="match status" value="1"/>
</dbReference>
<dbReference type="InterPro" id="IPR038973">
    <property type="entry name" value="MutL/Mlh/Pms-like"/>
</dbReference>
<dbReference type="GO" id="GO:0140664">
    <property type="term" value="F:ATP-dependent DNA damage sensor activity"/>
    <property type="evidence" value="ECO:0007669"/>
    <property type="project" value="InterPro"/>
</dbReference>
<dbReference type="GO" id="GO:0030983">
    <property type="term" value="F:mismatched DNA binding"/>
    <property type="evidence" value="ECO:0007669"/>
    <property type="project" value="InterPro"/>
</dbReference>
<keyword evidence="2" id="KW-0227">DNA damage</keyword>
<dbReference type="Gene3D" id="3.30.1540.20">
    <property type="entry name" value="MutL, C-terminal domain, dimerisation subdomain"/>
    <property type="match status" value="1"/>
</dbReference>
<dbReference type="SMART" id="SM01340">
    <property type="entry name" value="DNA_mis_repair"/>
    <property type="match status" value="1"/>
</dbReference>
<dbReference type="GO" id="GO:0016887">
    <property type="term" value="F:ATP hydrolysis activity"/>
    <property type="evidence" value="ECO:0007669"/>
    <property type="project" value="InterPro"/>
</dbReference>
<feature type="domain" description="DNA mismatch repair protein S5" evidence="4">
    <location>
        <begin position="164"/>
        <end position="297"/>
    </location>
</feature>
<dbReference type="InterPro" id="IPR014721">
    <property type="entry name" value="Ribsml_uS5_D2-typ_fold_subgr"/>
</dbReference>
<dbReference type="PANTHER" id="PTHR10073">
    <property type="entry name" value="DNA MISMATCH REPAIR PROTEIN MLH, PMS, MUTL"/>
    <property type="match status" value="1"/>
</dbReference>
<evidence type="ECO:0000259" key="4">
    <source>
        <dbReference type="SMART" id="SM01340"/>
    </source>
</evidence>
<evidence type="ECO:0000256" key="2">
    <source>
        <dbReference type="ARBA" id="ARBA00022763"/>
    </source>
</evidence>
<dbReference type="SMART" id="SM00853">
    <property type="entry name" value="MutL_C"/>
    <property type="match status" value="1"/>
</dbReference>
<dbReference type="InterPro" id="IPR014762">
    <property type="entry name" value="DNA_mismatch_repair_CS"/>
</dbReference>
<keyword evidence="6" id="KW-1185">Reference proteome</keyword>
<dbReference type="OrthoDB" id="429932at2759"/>
<dbReference type="InterPro" id="IPR013507">
    <property type="entry name" value="DNA_mismatch_S5_2-like"/>
</dbReference>
<evidence type="ECO:0000256" key="1">
    <source>
        <dbReference type="ARBA" id="ARBA00006082"/>
    </source>
</evidence>
<dbReference type="SUPFAM" id="SSF55874">
    <property type="entry name" value="ATPase domain of HSP90 chaperone/DNA topoisomerase II/histidine kinase"/>
    <property type="match status" value="1"/>
</dbReference>
<dbReference type="PROSITE" id="PS00058">
    <property type="entry name" value="DNA_MISMATCH_REPAIR_1"/>
    <property type="match status" value="1"/>
</dbReference>
<evidence type="ECO:0000259" key="3">
    <source>
        <dbReference type="SMART" id="SM00853"/>
    </source>
</evidence>